<sequence length="91" mass="10510">MVVDIAAYHIQEMAALKGVYNLFDHGWDCRLEMFTRHYTLLERLQNNVVVTLKNILFSLVRFNSSLPVRSILLFNQCSDGDSFDSFCFLAS</sequence>
<protein>
    <submittedName>
        <fullName evidence="1">Uncharacterized protein</fullName>
    </submittedName>
</protein>
<dbReference type="AlphaFoldDB" id="A0AAP0J4M0"/>
<evidence type="ECO:0000313" key="2">
    <source>
        <dbReference type="Proteomes" id="UP001419268"/>
    </source>
</evidence>
<proteinExistence type="predicted"/>
<name>A0AAP0J4M0_9MAGN</name>
<accession>A0AAP0J4M0</accession>
<reference evidence="1 2" key="1">
    <citation type="submission" date="2024-01" db="EMBL/GenBank/DDBJ databases">
        <title>Genome assemblies of Stephania.</title>
        <authorList>
            <person name="Yang L."/>
        </authorList>
    </citation>
    <scope>NUCLEOTIDE SEQUENCE [LARGE SCALE GENOMIC DNA]</scope>
    <source>
        <strain evidence="1">JXDWG</strain>
        <tissue evidence="1">Leaf</tissue>
    </source>
</reference>
<gene>
    <name evidence="1" type="ORF">Scep_014847</name>
</gene>
<dbReference type="Proteomes" id="UP001419268">
    <property type="component" value="Unassembled WGS sequence"/>
</dbReference>
<organism evidence="1 2">
    <name type="scientific">Stephania cephalantha</name>
    <dbReference type="NCBI Taxonomy" id="152367"/>
    <lineage>
        <taxon>Eukaryota</taxon>
        <taxon>Viridiplantae</taxon>
        <taxon>Streptophyta</taxon>
        <taxon>Embryophyta</taxon>
        <taxon>Tracheophyta</taxon>
        <taxon>Spermatophyta</taxon>
        <taxon>Magnoliopsida</taxon>
        <taxon>Ranunculales</taxon>
        <taxon>Menispermaceae</taxon>
        <taxon>Menispermoideae</taxon>
        <taxon>Cissampelideae</taxon>
        <taxon>Stephania</taxon>
    </lineage>
</organism>
<evidence type="ECO:0000313" key="1">
    <source>
        <dbReference type="EMBL" id="KAK9126001.1"/>
    </source>
</evidence>
<dbReference type="EMBL" id="JBBNAG010000006">
    <property type="protein sequence ID" value="KAK9126001.1"/>
    <property type="molecule type" value="Genomic_DNA"/>
</dbReference>
<comment type="caution">
    <text evidence="1">The sequence shown here is derived from an EMBL/GenBank/DDBJ whole genome shotgun (WGS) entry which is preliminary data.</text>
</comment>
<keyword evidence="2" id="KW-1185">Reference proteome</keyword>